<keyword evidence="6" id="KW-0408">Iron</keyword>
<name>A0A7R9R038_9ACAR</name>
<feature type="non-terminal residue" evidence="8">
    <location>
        <position position="1"/>
    </location>
</feature>
<evidence type="ECO:0000256" key="7">
    <source>
        <dbReference type="ARBA" id="ARBA00023033"/>
    </source>
</evidence>
<dbReference type="PANTHER" id="PTHR24302">
    <property type="entry name" value="CYTOCHROME P450 FAMILY 3"/>
    <property type="match status" value="1"/>
</dbReference>
<keyword evidence="5" id="KW-0560">Oxidoreductase</keyword>
<dbReference type="AlphaFoldDB" id="A0A7R9R038"/>
<dbReference type="PANTHER" id="PTHR24302:SF15">
    <property type="entry name" value="FATTY-ACID PEROXYGENASE"/>
    <property type="match status" value="1"/>
</dbReference>
<dbReference type="Proteomes" id="UP000728032">
    <property type="component" value="Unassembled WGS sequence"/>
</dbReference>
<dbReference type="GO" id="GO:0016705">
    <property type="term" value="F:oxidoreductase activity, acting on paired donors, with incorporation or reduction of molecular oxygen"/>
    <property type="evidence" value="ECO:0007669"/>
    <property type="project" value="InterPro"/>
</dbReference>
<dbReference type="Gene3D" id="1.10.630.10">
    <property type="entry name" value="Cytochrome P450"/>
    <property type="match status" value="1"/>
</dbReference>
<dbReference type="PRINTS" id="PR00464">
    <property type="entry name" value="EP450II"/>
</dbReference>
<keyword evidence="3" id="KW-0349">Heme</keyword>
<evidence type="ECO:0000256" key="2">
    <source>
        <dbReference type="ARBA" id="ARBA00010617"/>
    </source>
</evidence>
<comment type="similarity">
    <text evidence="2">Belongs to the cytochrome P450 family.</text>
</comment>
<evidence type="ECO:0000256" key="1">
    <source>
        <dbReference type="ARBA" id="ARBA00001971"/>
    </source>
</evidence>
<evidence type="ECO:0000256" key="6">
    <source>
        <dbReference type="ARBA" id="ARBA00023004"/>
    </source>
</evidence>
<dbReference type="EMBL" id="OC948833">
    <property type="protein sequence ID" value="CAD7663708.1"/>
    <property type="molecule type" value="Genomic_DNA"/>
</dbReference>
<dbReference type="GO" id="GO:0005506">
    <property type="term" value="F:iron ion binding"/>
    <property type="evidence" value="ECO:0007669"/>
    <property type="project" value="InterPro"/>
</dbReference>
<evidence type="ECO:0000256" key="3">
    <source>
        <dbReference type="ARBA" id="ARBA00022617"/>
    </source>
</evidence>
<evidence type="ECO:0000256" key="4">
    <source>
        <dbReference type="ARBA" id="ARBA00022723"/>
    </source>
</evidence>
<organism evidence="8">
    <name type="scientific">Oppiella nova</name>
    <dbReference type="NCBI Taxonomy" id="334625"/>
    <lineage>
        <taxon>Eukaryota</taxon>
        <taxon>Metazoa</taxon>
        <taxon>Ecdysozoa</taxon>
        <taxon>Arthropoda</taxon>
        <taxon>Chelicerata</taxon>
        <taxon>Arachnida</taxon>
        <taxon>Acari</taxon>
        <taxon>Acariformes</taxon>
        <taxon>Sarcoptiformes</taxon>
        <taxon>Oribatida</taxon>
        <taxon>Brachypylina</taxon>
        <taxon>Oppioidea</taxon>
        <taxon>Oppiidae</taxon>
        <taxon>Oppiella</taxon>
    </lineage>
</organism>
<evidence type="ECO:0000313" key="9">
    <source>
        <dbReference type="Proteomes" id="UP000728032"/>
    </source>
</evidence>
<proteinExistence type="inferred from homology"/>
<dbReference type="GO" id="GO:0020037">
    <property type="term" value="F:heme binding"/>
    <property type="evidence" value="ECO:0007669"/>
    <property type="project" value="InterPro"/>
</dbReference>
<dbReference type="InterPro" id="IPR002402">
    <property type="entry name" value="Cyt_P450_E_grp-II"/>
</dbReference>
<comment type="cofactor">
    <cofactor evidence="1">
        <name>heme</name>
        <dbReference type="ChEBI" id="CHEBI:30413"/>
    </cofactor>
</comment>
<sequence>MVKDFNVFPDHKHLHPGSSKIDKSLFFMPGDDDWKRVRSILSPVFTSGKLRAMMAHISDISDSFVNNLDDYEKKGEVVDMRKYIGAFAMDVISACAYGINTESIKNTSHPIVTNAKKILGVDAGISLLLSVLAPGLAKLLRLEPFDINAANYFDELTNQIVKERKIINKYKVTDKC</sequence>
<dbReference type="EMBL" id="CAJPVJ010034008">
    <property type="protein sequence ID" value="CAG2180845.1"/>
    <property type="molecule type" value="Genomic_DNA"/>
</dbReference>
<evidence type="ECO:0000256" key="5">
    <source>
        <dbReference type="ARBA" id="ARBA00023002"/>
    </source>
</evidence>
<dbReference type="InterPro" id="IPR036396">
    <property type="entry name" value="Cyt_P450_sf"/>
</dbReference>
<gene>
    <name evidence="8" type="ORF">ONB1V03_LOCUS20266</name>
</gene>
<evidence type="ECO:0008006" key="10">
    <source>
        <dbReference type="Google" id="ProtNLM"/>
    </source>
</evidence>
<keyword evidence="9" id="KW-1185">Reference proteome</keyword>
<dbReference type="GO" id="GO:0008395">
    <property type="term" value="F:steroid hydroxylase activity"/>
    <property type="evidence" value="ECO:0007669"/>
    <property type="project" value="TreeGrafter"/>
</dbReference>
<accession>A0A7R9R038</accession>
<dbReference type="SUPFAM" id="SSF48264">
    <property type="entry name" value="Cytochrome P450"/>
    <property type="match status" value="1"/>
</dbReference>
<protein>
    <recommendedName>
        <fullName evidence="10">Cytochrome P450</fullName>
    </recommendedName>
</protein>
<keyword evidence="4" id="KW-0479">Metal-binding</keyword>
<dbReference type="InterPro" id="IPR001128">
    <property type="entry name" value="Cyt_P450"/>
</dbReference>
<dbReference type="OrthoDB" id="2789670at2759"/>
<dbReference type="InterPro" id="IPR050705">
    <property type="entry name" value="Cytochrome_P450_3A"/>
</dbReference>
<dbReference type="Pfam" id="PF00067">
    <property type="entry name" value="p450"/>
    <property type="match status" value="1"/>
</dbReference>
<keyword evidence="7" id="KW-0503">Monooxygenase</keyword>
<reference evidence="8" key="1">
    <citation type="submission" date="2020-11" db="EMBL/GenBank/DDBJ databases">
        <authorList>
            <person name="Tran Van P."/>
        </authorList>
    </citation>
    <scope>NUCLEOTIDE SEQUENCE</scope>
</reference>
<evidence type="ECO:0000313" key="8">
    <source>
        <dbReference type="EMBL" id="CAD7663708.1"/>
    </source>
</evidence>